<dbReference type="Pfam" id="PF00320">
    <property type="entry name" value="GATA"/>
    <property type="match status" value="2"/>
</dbReference>
<feature type="domain" description="GATA-type" evidence="8">
    <location>
        <begin position="414"/>
        <end position="467"/>
    </location>
</feature>
<dbReference type="Gene3D" id="3.30.50.10">
    <property type="entry name" value="Erythroid Transcription Factor GATA-1, subunit A"/>
    <property type="match status" value="2"/>
</dbReference>
<comment type="caution">
    <text evidence="9">The sequence shown here is derived from an EMBL/GenBank/DDBJ whole genome shotgun (WGS) entry which is preliminary data.</text>
</comment>
<keyword evidence="4" id="KW-0862">Zinc</keyword>
<evidence type="ECO:0000256" key="7">
    <source>
        <dbReference type="SAM" id="MobiDB-lite"/>
    </source>
</evidence>
<dbReference type="AlphaFoldDB" id="A0A9P6PUZ3"/>
<name>A0A9P6PUZ3_9FUNG</name>
<dbReference type="PROSITE" id="PS00344">
    <property type="entry name" value="GATA_ZN_FINGER_1"/>
    <property type="match status" value="2"/>
</dbReference>
<evidence type="ECO:0000256" key="2">
    <source>
        <dbReference type="ARBA" id="ARBA00022723"/>
    </source>
</evidence>
<dbReference type="GO" id="GO:0008270">
    <property type="term" value="F:zinc ion binding"/>
    <property type="evidence" value="ECO:0007669"/>
    <property type="project" value="UniProtKB-KW"/>
</dbReference>
<dbReference type="GO" id="GO:0000122">
    <property type="term" value="P:negative regulation of transcription by RNA polymerase II"/>
    <property type="evidence" value="ECO:0007669"/>
    <property type="project" value="TreeGrafter"/>
</dbReference>
<dbReference type="PROSITE" id="PS50114">
    <property type="entry name" value="GATA_ZN_FINGER_2"/>
    <property type="match status" value="2"/>
</dbReference>
<proteinExistence type="predicted"/>
<dbReference type="EMBL" id="JAAAJA010000391">
    <property type="protein sequence ID" value="KAG0254646.1"/>
    <property type="molecule type" value="Genomic_DNA"/>
</dbReference>
<dbReference type="SMART" id="SM00401">
    <property type="entry name" value="ZnF_GATA"/>
    <property type="match status" value="2"/>
</dbReference>
<dbReference type="OrthoDB" id="515401at2759"/>
<evidence type="ECO:0000256" key="1">
    <source>
        <dbReference type="ARBA" id="ARBA00004123"/>
    </source>
</evidence>
<evidence type="ECO:0000256" key="6">
    <source>
        <dbReference type="PROSITE-ProRule" id="PRU00094"/>
    </source>
</evidence>
<feature type="region of interest" description="Disordered" evidence="7">
    <location>
        <begin position="28"/>
        <end position="55"/>
    </location>
</feature>
<dbReference type="Proteomes" id="UP000726737">
    <property type="component" value="Unassembled WGS sequence"/>
</dbReference>
<evidence type="ECO:0000259" key="8">
    <source>
        <dbReference type="PROSITE" id="PS50114"/>
    </source>
</evidence>
<dbReference type="InterPro" id="IPR039355">
    <property type="entry name" value="Transcription_factor_GATA"/>
</dbReference>
<dbReference type="InterPro" id="IPR013088">
    <property type="entry name" value="Znf_NHR/GATA"/>
</dbReference>
<keyword evidence="10" id="KW-1185">Reference proteome</keyword>
<dbReference type="SUPFAM" id="SSF57716">
    <property type="entry name" value="Glucocorticoid receptor-like (DNA-binding domain)"/>
    <property type="match status" value="2"/>
</dbReference>
<evidence type="ECO:0000313" key="10">
    <source>
        <dbReference type="Proteomes" id="UP000726737"/>
    </source>
</evidence>
<sequence>MADFYASILEMPFFSENYSFPFDITPQQHHAANTPAPSPSASPSPVSSSSSLYSTSSPQDILMSMSEISQAASQGPNIAFETPLSFQENFTPLTPTATCADVSASVWSSNNDTINNANNDCGNLVDNWMMPIRHLSAQMGFTQFQEYQLEQDPEVFPLLAPSSASYLAAATQALTGQLHHHHYIHSMAHTTAMPSQEVHRPTIQTCLPMIPKSSIPAGMLSPPETPSSTPSPACLKPMSSSPAFERQMSPLSPLSPISAMATEDSFSLPSQDFVATMASDISVVHASAPSPGESAGHELKTLKATKPRKPSRAAIKAAAGMGVRCHNCGATATPLWRRSANNEPLCNACGLYHKLHAIHRPKHLQQSLGQVHGASKSKVGSRSSASSSSDEASDQDSASDGTNSSESSNSFASSNPQPTCTNCKTTLTPLWRKDDAGDILCNACGLYYKLHHIHRPISLKRNVIRRRSRYENVKSVAGAAGLGQASLKKSLLQSGPVRASAQVRLQPQGRHDTPAHSYAPTHTHVSTHIPTHVQMQGYPLFPSSTTQSIGVVPYQQSSSYPYYTAQSFVN</sequence>
<feature type="region of interest" description="Disordered" evidence="7">
    <location>
        <begin position="220"/>
        <end position="248"/>
    </location>
</feature>
<dbReference type="PANTHER" id="PTHR10071">
    <property type="entry name" value="TRANSCRIPTION FACTOR GATA FAMILY MEMBER"/>
    <property type="match status" value="1"/>
</dbReference>
<dbReference type="FunFam" id="3.30.50.10:FF:000007">
    <property type="entry name" value="Nitrogen regulatory AreA, N-terminal"/>
    <property type="match status" value="1"/>
</dbReference>
<reference evidence="9" key="1">
    <citation type="journal article" date="2020" name="Fungal Divers.">
        <title>Resolving the Mortierellaceae phylogeny through synthesis of multi-gene phylogenetics and phylogenomics.</title>
        <authorList>
            <person name="Vandepol N."/>
            <person name="Liber J."/>
            <person name="Desiro A."/>
            <person name="Na H."/>
            <person name="Kennedy M."/>
            <person name="Barry K."/>
            <person name="Grigoriev I.V."/>
            <person name="Miller A.N."/>
            <person name="O'Donnell K."/>
            <person name="Stajich J.E."/>
            <person name="Bonito G."/>
        </authorList>
    </citation>
    <scope>NUCLEOTIDE SEQUENCE</scope>
    <source>
        <strain evidence="9">KOD948</strain>
    </source>
</reference>
<organism evidence="9 10">
    <name type="scientific">Mortierella polycephala</name>
    <dbReference type="NCBI Taxonomy" id="41804"/>
    <lineage>
        <taxon>Eukaryota</taxon>
        <taxon>Fungi</taxon>
        <taxon>Fungi incertae sedis</taxon>
        <taxon>Mucoromycota</taxon>
        <taxon>Mortierellomycotina</taxon>
        <taxon>Mortierellomycetes</taxon>
        <taxon>Mortierellales</taxon>
        <taxon>Mortierellaceae</taxon>
        <taxon>Mortierella</taxon>
    </lineage>
</organism>
<accession>A0A9P6PUZ3</accession>
<dbReference type="GO" id="GO:0000978">
    <property type="term" value="F:RNA polymerase II cis-regulatory region sequence-specific DNA binding"/>
    <property type="evidence" value="ECO:0007669"/>
    <property type="project" value="TreeGrafter"/>
</dbReference>
<evidence type="ECO:0000256" key="3">
    <source>
        <dbReference type="ARBA" id="ARBA00022771"/>
    </source>
</evidence>
<dbReference type="GO" id="GO:0045944">
    <property type="term" value="P:positive regulation of transcription by RNA polymerase II"/>
    <property type="evidence" value="ECO:0007669"/>
    <property type="project" value="TreeGrafter"/>
</dbReference>
<feature type="region of interest" description="Disordered" evidence="7">
    <location>
        <begin position="364"/>
        <end position="418"/>
    </location>
</feature>
<dbReference type="CDD" id="cd00202">
    <property type="entry name" value="ZnF_GATA"/>
    <property type="match status" value="2"/>
</dbReference>
<dbReference type="GO" id="GO:0000981">
    <property type="term" value="F:DNA-binding transcription factor activity, RNA polymerase II-specific"/>
    <property type="evidence" value="ECO:0007669"/>
    <property type="project" value="TreeGrafter"/>
</dbReference>
<dbReference type="PRINTS" id="PR00619">
    <property type="entry name" value="GATAZNFINGER"/>
</dbReference>
<dbReference type="GO" id="GO:0005634">
    <property type="term" value="C:nucleus"/>
    <property type="evidence" value="ECO:0007669"/>
    <property type="project" value="UniProtKB-SubCell"/>
</dbReference>
<evidence type="ECO:0000256" key="4">
    <source>
        <dbReference type="ARBA" id="ARBA00022833"/>
    </source>
</evidence>
<feature type="compositionally biased region" description="Low complexity" evidence="7">
    <location>
        <begin position="43"/>
        <end position="55"/>
    </location>
</feature>
<protein>
    <recommendedName>
        <fullName evidence="8">GATA-type domain-containing protein</fullName>
    </recommendedName>
</protein>
<dbReference type="PANTHER" id="PTHR10071:SF281">
    <property type="entry name" value="BOX A-BINDING FACTOR-RELATED"/>
    <property type="match status" value="1"/>
</dbReference>
<keyword evidence="2" id="KW-0479">Metal-binding</keyword>
<comment type="subcellular location">
    <subcellularLocation>
        <location evidence="1">Nucleus</location>
    </subcellularLocation>
</comment>
<dbReference type="InterPro" id="IPR000679">
    <property type="entry name" value="Znf_GATA"/>
</dbReference>
<evidence type="ECO:0000256" key="5">
    <source>
        <dbReference type="ARBA" id="ARBA00023242"/>
    </source>
</evidence>
<feature type="domain" description="GATA-type" evidence="8">
    <location>
        <begin position="319"/>
        <end position="378"/>
    </location>
</feature>
<gene>
    <name evidence="9" type="ORF">BG011_005616</name>
</gene>
<keyword evidence="3 6" id="KW-0863">Zinc-finger</keyword>
<keyword evidence="5" id="KW-0539">Nucleus</keyword>
<feature type="compositionally biased region" description="Low complexity" evidence="7">
    <location>
        <begin position="374"/>
        <end position="415"/>
    </location>
</feature>
<evidence type="ECO:0000313" key="9">
    <source>
        <dbReference type="EMBL" id="KAG0254646.1"/>
    </source>
</evidence>